<dbReference type="SUPFAM" id="SSF47336">
    <property type="entry name" value="ACP-like"/>
    <property type="match status" value="1"/>
</dbReference>
<dbReference type="GO" id="GO:0031177">
    <property type="term" value="F:phosphopantetheine binding"/>
    <property type="evidence" value="ECO:0007669"/>
    <property type="project" value="InterPro"/>
</dbReference>
<dbReference type="InterPro" id="IPR020806">
    <property type="entry name" value="PKS_PP-bd"/>
</dbReference>
<dbReference type="Pfam" id="PF00550">
    <property type="entry name" value="PP-binding"/>
    <property type="match status" value="1"/>
</dbReference>
<protein>
    <submittedName>
        <fullName evidence="4">Act minimal PKS acyl carrier protein</fullName>
    </submittedName>
</protein>
<dbReference type="SMART" id="SM00823">
    <property type="entry name" value="PKS_PP"/>
    <property type="match status" value="1"/>
</dbReference>
<dbReference type="PROSITE" id="PS00012">
    <property type="entry name" value="PHOSPHOPANTETHEINE"/>
    <property type="match status" value="1"/>
</dbReference>
<comment type="caution">
    <text evidence="4">The sequence shown here is derived from an EMBL/GenBank/DDBJ whole genome shotgun (WGS) entry which is preliminary data.</text>
</comment>
<dbReference type="RefSeq" id="WP_185076172.1">
    <property type="nucleotide sequence ID" value="NZ_JACHMB010000001.1"/>
</dbReference>
<evidence type="ECO:0000259" key="3">
    <source>
        <dbReference type="PROSITE" id="PS50075"/>
    </source>
</evidence>
<evidence type="ECO:0000313" key="5">
    <source>
        <dbReference type="Proteomes" id="UP000579153"/>
    </source>
</evidence>
<evidence type="ECO:0000256" key="1">
    <source>
        <dbReference type="ARBA" id="ARBA00022450"/>
    </source>
</evidence>
<keyword evidence="5" id="KW-1185">Reference proteome</keyword>
<evidence type="ECO:0000256" key="2">
    <source>
        <dbReference type="ARBA" id="ARBA00022553"/>
    </source>
</evidence>
<dbReference type="EMBL" id="JACHMB010000001">
    <property type="protein sequence ID" value="MBB5783195.1"/>
    <property type="molecule type" value="Genomic_DNA"/>
</dbReference>
<dbReference type="InterPro" id="IPR009081">
    <property type="entry name" value="PP-bd_ACP"/>
</dbReference>
<keyword evidence="2" id="KW-0597">Phosphoprotein</keyword>
<name>A0A7W9GG65_9ACTN</name>
<dbReference type="InterPro" id="IPR036736">
    <property type="entry name" value="ACP-like_sf"/>
</dbReference>
<dbReference type="InterPro" id="IPR006162">
    <property type="entry name" value="Ppantetheine_attach_site"/>
</dbReference>
<dbReference type="PROSITE" id="PS50075">
    <property type="entry name" value="CARRIER"/>
    <property type="match status" value="1"/>
</dbReference>
<keyword evidence="1" id="KW-0596">Phosphopantetheine</keyword>
<proteinExistence type="predicted"/>
<evidence type="ECO:0000313" key="4">
    <source>
        <dbReference type="EMBL" id="MBB5783195.1"/>
    </source>
</evidence>
<dbReference type="Proteomes" id="UP000579153">
    <property type="component" value="Unassembled WGS sequence"/>
</dbReference>
<accession>A0A7W9GG65</accession>
<dbReference type="AlphaFoldDB" id="A0A7W9GG65"/>
<organism evidence="4 5">
    <name type="scientific">Nonomuraea jabiensis</name>
    <dbReference type="NCBI Taxonomy" id="882448"/>
    <lineage>
        <taxon>Bacteria</taxon>
        <taxon>Bacillati</taxon>
        <taxon>Actinomycetota</taxon>
        <taxon>Actinomycetes</taxon>
        <taxon>Streptosporangiales</taxon>
        <taxon>Streptosporangiaceae</taxon>
        <taxon>Nonomuraea</taxon>
    </lineage>
</organism>
<gene>
    <name evidence="4" type="ORF">HD596_009951</name>
</gene>
<sequence length="85" mass="8817">MKPLTLAGLATILREVAGEDDAATLEGDIADVPFAELGYDSIAVLEMAACLSRDYGVNLSDEDVLGDATPRKVLELAGTEIAPAP</sequence>
<feature type="domain" description="Carrier" evidence="3">
    <location>
        <begin position="3"/>
        <end position="81"/>
    </location>
</feature>
<reference evidence="4 5" key="1">
    <citation type="submission" date="2020-08" db="EMBL/GenBank/DDBJ databases">
        <title>Sequencing the genomes of 1000 actinobacteria strains.</title>
        <authorList>
            <person name="Klenk H.-P."/>
        </authorList>
    </citation>
    <scope>NUCLEOTIDE SEQUENCE [LARGE SCALE GENOMIC DNA]</scope>
    <source>
        <strain evidence="4 5">DSM 45507</strain>
    </source>
</reference>
<dbReference type="Gene3D" id="1.10.1200.10">
    <property type="entry name" value="ACP-like"/>
    <property type="match status" value="1"/>
</dbReference>